<comment type="similarity">
    <text evidence="1">Belongs to the short-chain dehydrogenases/reductases (SDR) family.</text>
</comment>
<accession>A0ABQ1ZMK1</accession>
<dbReference type="InterPro" id="IPR057326">
    <property type="entry name" value="KR_dom"/>
</dbReference>
<evidence type="ECO:0000256" key="2">
    <source>
        <dbReference type="ARBA" id="ARBA00023002"/>
    </source>
</evidence>
<dbReference type="NCBIfam" id="NF005559">
    <property type="entry name" value="PRK07231.1"/>
    <property type="match status" value="1"/>
</dbReference>
<dbReference type="RefSeq" id="WP_172239563.1">
    <property type="nucleotide sequence ID" value="NZ_BMDD01000001.1"/>
</dbReference>
<organism evidence="4 5">
    <name type="scientific">Saccharibacillus endophyticus</name>
    <dbReference type="NCBI Taxonomy" id="2060666"/>
    <lineage>
        <taxon>Bacteria</taxon>
        <taxon>Bacillati</taxon>
        <taxon>Bacillota</taxon>
        <taxon>Bacilli</taxon>
        <taxon>Bacillales</taxon>
        <taxon>Paenibacillaceae</taxon>
        <taxon>Saccharibacillus</taxon>
    </lineage>
</organism>
<evidence type="ECO:0000313" key="4">
    <source>
        <dbReference type="EMBL" id="GGH71465.1"/>
    </source>
</evidence>
<dbReference type="PRINTS" id="PR00080">
    <property type="entry name" value="SDRFAMILY"/>
</dbReference>
<dbReference type="InterPro" id="IPR036291">
    <property type="entry name" value="NAD(P)-bd_dom_sf"/>
</dbReference>
<feature type="domain" description="Ketoreductase" evidence="3">
    <location>
        <begin position="13"/>
        <end position="191"/>
    </location>
</feature>
<dbReference type="EMBL" id="BMDD01000001">
    <property type="protein sequence ID" value="GGH71465.1"/>
    <property type="molecule type" value="Genomic_DNA"/>
</dbReference>
<protein>
    <submittedName>
        <fullName evidence="4">3-ketoacyl-ACP reductase</fullName>
    </submittedName>
</protein>
<dbReference type="Proteomes" id="UP000605427">
    <property type="component" value="Unassembled WGS sequence"/>
</dbReference>
<keyword evidence="2" id="KW-0560">Oxidoreductase</keyword>
<evidence type="ECO:0000259" key="3">
    <source>
        <dbReference type="SMART" id="SM00822"/>
    </source>
</evidence>
<keyword evidence="5" id="KW-1185">Reference proteome</keyword>
<evidence type="ECO:0000256" key="1">
    <source>
        <dbReference type="ARBA" id="ARBA00006484"/>
    </source>
</evidence>
<dbReference type="CDD" id="cd05362">
    <property type="entry name" value="THN_reductase-like_SDR_c"/>
    <property type="match status" value="1"/>
</dbReference>
<dbReference type="PRINTS" id="PR00081">
    <property type="entry name" value="GDHRDH"/>
</dbReference>
<dbReference type="PANTHER" id="PTHR48107">
    <property type="entry name" value="NADPH-DEPENDENT ALDEHYDE REDUCTASE-LIKE PROTEIN, CHLOROPLASTIC-RELATED"/>
    <property type="match status" value="1"/>
</dbReference>
<reference evidence="5" key="1">
    <citation type="journal article" date="2019" name="Int. J. Syst. Evol. Microbiol.">
        <title>The Global Catalogue of Microorganisms (GCM) 10K type strain sequencing project: providing services to taxonomists for standard genome sequencing and annotation.</title>
        <authorList>
            <consortium name="The Broad Institute Genomics Platform"/>
            <consortium name="The Broad Institute Genome Sequencing Center for Infectious Disease"/>
            <person name="Wu L."/>
            <person name="Ma J."/>
        </authorList>
    </citation>
    <scope>NUCLEOTIDE SEQUENCE [LARGE SCALE GENOMIC DNA]</scope>
    <source>
        <strain evidence="5">CCM 8702</strain>
    </source>
</reference>
<gene>
    <name evidence="4" type="ORF">GCM10007362_08630</name>
</gene>
<proteinExistence type="inferred from homology"/>
<name>A0ABQ1ZMK1_9BACL</name>
<dbReference type="SUPFAM" id="SSF51735">
    <property type="entry name" value="NAD(P)-binding Rossmann-fold domains"/>
    <property type="match status" value="1"/>
</dbReference>
<dbReference type="Pfam" id="PF13561">
    <property type="entry name" value="adh_short_C2"/>
    <property type="match status" value="1"/>
</dbReference>
<dbReference type="InterPro" id="IPR002347">
    <property type="entry name" value="SDR_fam"/>
</dbReference>
<dbReference type="PANTHER" id="PTHR48107:SF7">
    <property type="entry name" value="RE15974P"/>
    <property type="match status" value="1"/>
</dbReference>
<dbReference type="Gene3D" id="3.40.50.720">
    <property type="entry name" value="NAD(P)-binding Rossmann-like Domain"/>
    <property type="match status" value="1"/>
</dbReference>
<dbReference type="SMART" id="SM00822">
    <property type="entry name" value="PKS_KR"/>
    <property type="match status" value="1"/>
</dbReference>
<comment type="caution">
    <text evidence="4">The sequence shown here is derived from an EMBL/GenBank/DDBJ whole genome shotgun (WGS) entry which is preliminary data.</text>
</comment>
<sequence length="252" mass="26420">MNPSLTSSAFTGKTVIVTGSSRGIGSAIAQDFAAQGANVVVNYSGSRAKAEEVVRLIEQQGGRAIAIQADISVIADIESLFTQTAEAFGGIDILVNNAGLMHTVPLLQVTEEDFDRQFAVNAKGTFFACQAAARHLNEGGRIINFSTSVVGAMFPGYSVYAGTKGAVEQFTRQLAKELGPKGITINAVAPGPVNTELFLEGKSEQQVAGIVGMNAFGRLGETDDITGTVLFLASEEAHWMTGQTLRVNGGFV</sequence>
<evidence type="ECO:0000313" key="5">
    <source>
        <dbReference type="Proteomes" id="UP000605427"/>
    </source>
</evidence>